<evidence type="ECO:0000256" key="2">
    <source>
        <dbReference type="SAM" id="Phobius"/>
    </source>
</evidence>
<dbReference type="AlphaFoldDB" id="L7LEM4"/>
<dbReference type="InterPro" id="IPR043968">
    <property type="entry name" value="SGNH"/>
</dbReference>
<dbReference type="Pfam" id="PF01757">
    <property type="entry name" value="Acyl_transf_3"/>
    <property type="match status" value="1"/>
</dbReference>
<dbReference type="PANTHER" id="PTHR23028">
    <property type="entry name" value="ACETYLTRANSFERASE"/>
    <property type="match status" value="1"/>
</dbReference>
<feature type="transmembrane region" description="Helical" evidence="2">
    <location>
        <begin position="384"/>
        <end position="405"/>
    </location>
</feature>
<name>L7LEM4_9ACTN</name>
<proteinExistence type="predicted"/>
<reference evidence="5 6" key="1">
    <citation type="submission" date="2012-12" db="EMBL/GenBank/DDBJ databases">
        <title>Whole genome shotgun sequence of Gordonia hirsuta NBRC 16056.</title>
        <authorList>
            <person name="Isaki-Nakamura S."/>
            <person name="Hosoyama A."/>
            <person name="Tsuchikane K."/>
            <person name="Katsumata H."/>
            <person name="Baba S."/>
            <person name="Yamazaki S."/>
            <person name="Fujita N."/>
        </authorList>
    </citation>
    <scope>NUCLEOTIDE SEQUENCE [LARGE SCALE GENOMIC DNA]</scope>
    <source>
        <strain evidence="5 6">NBRC 16056</strain>
    </source>
</reference>
<dbReference type="STRING" id="1121927.GOHSU_42_00090"/>
<feature type="transmembrane region" description="Helical" evidence="2">
    <location>
        <begin position="228"/>
        <end position="245"/>
    </location>
</feature>
<dbReference type="InterPro" id="IPR050879">
    <property type="entry name" value="Acyltransferase_3"/>
</dbReference>
<dbReference type="EMBL" id="BANT01000042">
    <property type="protein sequence ID" value="GAC58517.1"/>
    <property type="molecule type" value="Genomic_DNA"/>
</dbReference>
<keyword evidence="2" id="KW-0472">Membrane</keyword>
<accession>L7LEM4</accession>
<keyword evidence="6" id="KW-1185">Reference proteome</keyword>
<feature type="region of interest" description="Disordered" evidence="1">
    <location>
        <begin position="1"/>
        <end position="21"/>
    </location>
</feature>
<feature type="transmembrane region" description="Helical" evidence="2">
    <location>
        <begin position="52"/>
        <end position="71"/>
    </location>
</feature>
<keyword evidence="5" id="KW-0808">Transferase</keyword>
<evidence type="ECO:0000313" key="6">
    <source>
        <dbReference type="Proteomes" id="UP000053405"/>
    </source>
</evidence>
<evidence type="ECO:0000259" key="3">
    <source>
        <dbReference type="Pfam" id="PF01757"/>
    </source>
</evidence>
<feature type="transmembrane region" description="Helical" evidence="2">
    <location>
        <begin position="257"/>
        <end position="279"/>
    </location>
</feature>
<evidence type="ECO:0000259" key="4">
    <source>
        <dbReference type="Pfam" id="PF19040"/>
    </source>
</evidence>
<dbReference type="RefSeq" id="WP_005942830.1">
    <property type="nucleotide sequence ID" value="NZ_ATVK01000060.1"/>
</dbReference>
<dbReference type="eggNOG" id="COG1835">
    <property type="taxonomic scope" value="Bacteria"/>
</dbReference>
<feature type="domain" description="SGNH" evidence="4">
    <location>
        <begin position="457"/>
        <end position="688"/>
    </location>
</feature>
<keyword evidence="2" id="KW-1133">Transmembrane helix</keyword>
<feature type="domain" description="Acyltransferase 3" evidence="3">
    <location>
        <begin position="27"/>
        <end position="363"/>
    </location>
</feature>
<feature type="transmembrane region" description="Helical" evidence="2">
    <location>
        <begin position="194"/>
        <end position="216"/>
    </location>
</feature>
<feature type="transmembrane region" description="Helical" evidence="2">
    <location>
        <begin position="350"/>
        <end position="372"/>
    </location>
</feature>
<dbReference type="GO" id="GO:0016747">
    <property type="term" value="F:acyltransferase activity, transferring groups other than amino-acyl groups"/>
    <property type="evidence" value="ECO:0007669"/>
    <property type="project" value="InterPro"/>
</dbReference>
<dbReference type="GO" id="GO:0009103">
    <property type="term" value="P:lipopolysaccharide biosynthetic process"/>
    <property type="evidence" value="ECO:0007669"/>
    <property type="project" value="TreeGrafter"/>
</dbReference>
<dbReference type="OrthoDB" id="3404679at2"/>
<organism evidence="5 6">
    <name type="scientific">Gordonia hirsuta DSM 44140 = NBRC 16056</name>
    <dbReference type="NCBI Taxonomy" id="1121927"/>
    <lineage>
        <taxon>Bacteria</taxon>
        <taxon>Bacillati</taxon>
        <taxon>Actinomycetota</taxon>
        <taxon>Actinomycetes</taxon>
        <taxon>Mycobacteriales</taxon>
        <taxon>Gordoniaceae</taxon>
        <taxon>Gordonia</taxon>
    </lineage>
</organism>
<dbReference type="InterPro" id="IPR002656">
    <property type="entry name" value="Acyl_transf_3_dom"/>
</dbReference>
<feature type="transmembrane region" description="Helical" evidence="2">
    <location>
        <begin position="92"/>
        <end position="111"/>
    </location>
</feature>
<keyword evidence="5" id="KW-0012">Acyltransferase</keyword>
<comment type="caution">
    <text evidence="5">The sequence shown here is derived from an EMBL/GenBank/DDBJ whole genome shotgun (WGS) entry which is preliminary data.</text>
</comment>
<feature type="transmembrane region" description="Helical" evidence="2">
    <location>
        <begin position="29"/>
        <end position="46"/>
    </location>
</feature>
<feature type="transmembrane region" description="Helical" evidence="2">
    <location>
        <begin position="285"/>
        <end position="305"/>
    </location>
</feature>
<gene>
    <name evidence="5" type="ORF">GOHSU_42_00090</name>
</gene>
<evidence type="ECO:0000313" key="5">
    <source>
        <dbReference type="EMBL" id="GAC58517.1"/>
    </source>
</evidence>
<dbReference type="Proteomes" id="UP000053405">
    <property type="component" value="Unassembled WGS sequence"/>
</dbReference>
<dbReference type="Pfam" id="PF19040">
    <property type="entry name" value="SGNH"/>
    <property type="match status" value="1"/>
</dbReference>
<feature type="transmembrane region" description="Helical" evidence="2">
    <location>
        <begin position="314"/>
        <end position="338"/>
    </location>
</feature>
<dbReference type="GO" id="GO:0016020">
    <property type="term" value="C:membrane"/>
    <property type="evidence" value="ECO:0007669"/>
    <property type="project" value="TreeGrafter"/>
</dbReference>
<sequence length="708" mass="77051">MTTRTDPVSATHPAAAPARPAKGRRLDVEGLRGVAILLVVVFHIWFGTVSGGVDAFLFISGFFLIPSLLRAQVSEDPVNNPFPRLWRVLKRLWIPMAATVAAIVLAAWYVYPYTRRPEMLIDAVWSDLWMVNWTFAYEGRAYTDAVALPSPFQHLWSLAVQAQIFVLLIVGIGLIGLALRLLGRVVDWLTAARIRAILIAVVVAVSVASFVYAGFIGSADPAVNYYNTFSRFWEISLGGVLGLILTGRTLPAWFRQLAGVAGLAMLVMTGFVLDGAATFPGYQALLPLGGTILVFAAGTGGSSLVSRGLSTRPVVYLGTVAYYLYLVHWPILVMYMIYRKYHAQEPVHRVGLVAGLLIIAVSLLLSAGFHFVFRADSPVLRWRIRTPAVLAATAVALTVSVQAWATPAAIVIPTDVDPDRFPGASALADGRSVPDDVGFIPNLESARMDLPDTAPGRCYNDGSSNSDLVTCDFGAPRQPGRKVLTVVGGSHADHFVGALDEIGKRHGFTVETVIMLSCRVADGPTADGSTEKQICRDWQVKAMDHLLETRPDAVFTNSTRDGEGAGEPDQTPQFYVDAFSRLSQAGIPVVGVRDLPWLKDRYGEVRDPIDCFAVRNDPEFCGADRASTLAPQDPAIDAVGHLPDVHLLDFTDLQCTATHCPLIVGNVVVYRDAHHYTRTFVMSLVPYLEEQMMAALGWPDQPVADRTR</sequence>
<evidence type="ECO:0000256" key="1">
    <source>
        <dbReference type="SAM" id="MobiDB-lite"/>
    </source>
</evidence>
<protein>
    <submittedName>
        <fullName evidence="5">Putative acyltransferase</fullName>
    </submittedName>
</protein>
<dbReference type="PANTHER" id="PTHR23028:SF53">
    <property type="entry name" value="ACYL_TRANSF_3 DOMAIN-CONTAINING PROTEIN"/>
    <property type="match status" value="1"/>
</dbReference>
<feature type="transmembrane region" description="Helical" evidence="2">
    <location>
        <begin position="158"/>
        <end position="182"/>
    </location>
</feature>
<keyword evidence="2" id="KW-0812">Transmembrane</keyword>